<gene>
    <name evidence="16" type="primary">LOC112679602</name>
</gene>
<evidence type="ECO:0000313" key="15">
    <source>
        <dbReference type="Proteomes" id="UP000694846"/>
    </source>
</evidence>
<dbReference type="InterPro" id="IPR020829">
    <property type="entry name" value="GlycerAld_3-P_DH_cat"/>
</dbReference>
<evidence type="ECO:0000256" key="6">
    <source>
        <dbReference type="ARBA" id="ARBA00023027"/>
    </source>
</evidence>
<feature type="binding site" evidence="10">
    <location>
        <position position="248"/>
    </location>
    <ligand>
        <name>D-glyceraldehyde 3-phosphate</name>
        <dbReference type="ChEBI" id="CHEBI:59776"/>
    </ligand>
</feature>
<feature type="binding site" evidence="10">
    <location>
        <begin position="171"/>
        <end position="173"/>
    </location>
    <ligand>
        <name>D-glyceraldehyde 3-phosphate</name>
        <dbReference type="ChEBI" id="CHEBI:59776"/>
    </ligand>
</feature>
<feature type="binding site" evidence="10">
    <location>
        <position position="202"/>
    </location>
    <ligand>
        <name>D-glyceraldehyde 3-phosphate</name>
        <dbReference type="ChEBI" id="CHEBI:59776"/>
    </ligand>
</feature>
<dbReference type="FunFam" id="3.40.50.720:FF:000266">
    <property type="entry name" value="Glyceraldehyde-3-phosphate dehydrogenase"/>
    <property type="match status" value="1"/>
</dbReference>
<evidence type="ECO:0000256" key="5">
    <source>
        <dbReference type="ARBA" id="ARBA00023002"/>
    </source>
</evidence>
<name>A0A8B8F4M6_9HEMI</name>
<dbReference type="RefSeq" id="XP_025405262.1">
    <property type="nucleotide sequence ID" value="XM_025549477.1"/>
</dbReference>
<evidence type="ECO:0000256" key="2">
    <source>
        <dbReference type="ARBA" id="ARBA00007406"/>
    </source>
</evidence>
<evidence type="ECO:0000256" key="3">
    <source>
        <dbReference type="ARBA" id="ARBA00011881"/>
    </source>
</evidence>
<proteinExistence type="inferred from homology"/>
<comment type="subunit">
    <text evidence="3">Homotetramer.</text>
</comment>
<dbReference type="GeneID" id="112679602"/>
<dbReference type="SMART" id="SM00846">
    <property type="entry name" value="Gp_dh_N"/>
    <property type="match status" value="1"/>
</dbReference>
<dbReference type="GO" id="GO:0004365">
    <property type="term" value="F:glyceraldehyde-3-phosphate dehydrogenase (NAD+) (phosphorylating) activity"/>
    <property type="evidence" value="ECO:0007669"/>
    <property type="project" value="UniProtKB-EC"/>
</dbReference>
<feature type="binding site" evidence="11">
    <location>
        <begin position="34"/>
        <end position="35"/>
    </location>
    <ligand>
        <name>NAD(+)</name>
        <dbReference type="ChEBI" id="CHEBI:57540"/>
    </ligand>
</feature>
<sequence length="352" mass="38737">MLRNATSTVFTGMKHIFTRPICSRPRVGVNGFGRIGKCLTRLSFENNVDIVAINQPFVDVKSIADSLKYDTVHGPFGEKIEVHDQKLRIKGHDMKVFHEENPEKIKWSDLLVDYVIDATGKYTEKDQAMKHVKAGAKKVIISAPSKDAPMFVRGVNFDVYDQSMKVVSNSSCTTNCAALVIKVIHDGFNVQSCLLTTTHAMTASQPLHDGLKNRSGPFNIIPSTTGAAKAVGKVIPQLNGKVKGDAARVPVLDVSLLKLYINVGNEVTVETITNEIKCRAESDLNGVLSYTDQKLVSSDLIGSTFSAIVDLNQIEVMGKMVAIGVWYDNEIGYSTRVLDLLKHMAVIDRERK</sequence>
<dbReference type="PANTHER" id="PTHR10836">
    <property type="entry name" value="GLYCERALDEHYDE 3-PHOSPHATE DEHYDROGENASE"/>
    <property type="match status" value="1"/>
</dbReference>
<evidence type="ECO:0000256" key="8">
    <source>
        <dbReference type="ARBA" id="ARBA00047698"/>
    </source>
</evidence>
<dbReference type="PANTHER" id="PTHR10836:SF76">
    <property type="entry name" value="GLYCERALDEHYDE-3-PHOSPHATE DEHYDROGENASE-RELATED"/>
    <property type="match status" value="1"/>
</dbReference>
<dbReference type="GO" id="GO:0005829">
    <property type="term" value="C:cytosol"/>
    <property type="evidence" value="ECO:0007669"/>
    <property type="project" value="TreeGrafter"/>
</dbReference>
<comment type="catalytic activity">
    <reaction evidence="8">
        <text>D-glyceraldehyde 3-phosphate + phosphate + NAD(+) = (2R)-3-phospho-glyceroyl phosphate + NADH + H(+)</text>
        <dbReference type="Rhea" id="RHEA:10300"/>
        <dbReference type="ChEBI" id="CHEBI:15378"/>
        <dbReference type="ChEBI" id="CHEBI:43474"/>
        <dbReference type="ChEBI" id="CHEBI:57540"/>
        <dbReference type="ChEBI" id="CHEBI:57604"/>
        <dbReference type="ChEBI" id="CHEBI:57945"/>
        <dbReference type="ChEBI" id="CHEBI:59776"/>
        <dbReference type="EC" id="1.2.1.12"/>
    </reaction>
</comment>
<evidence type="ECO:0000256" key="12">
    <source>
        <dbReference type="PIRSR" id="PIRSR000149-4"/>
    </source>
</evidence>
<dbReference type="GO" id="GO:0051287">
    <property type="term" value="F:NAD binding"/>
    <property type="evidence" value="ECO:0007669"/>
    <property type="project" value="InterPro"/>
</dbReference>
<reference evidence="16" key="1">
    <citation type="submission" date="2025-08" db="UniProtKB">
        <authorList>
            <consortium name="RefSeq"/>
        </authorList>
    </citation>
    <scope>IDENTIFICATION</scope>
    <source>
        <tissue evidence="16">Whole body</tissue>
    </source>
</reference>
<protein>
    <recommendedName>
        <fullName evidence="4">glyceraldehyde-3-phosphate dehydrogenase (phosphorylating)</fullName>
        <ecNumber evidence="4">1.2.1.12</ecNumber>
    </recommendedName>
</protein>
<feature type="binding site" evidence="11">
    <location>
        <position position="142"/>
    </location>
    <ligand>
        <name>NAD(+)</name>
        <dbReference type="ChEBI" id="CHEBI:57540"/>
    </ligand>
</feature>
<dbReference type="PRINTS" id="PR00078">
    <property type="entry name" value="G3PDHDRGNASE"/>
</dbReference>
<organism evidence="15 16">
    <name type="scientific">Sipha flava</name>
    <name type="common">yellow sugarcane aphid</name>
    <dbReference type="NCBI Taxonomy" id="143950"/>
    <lineage>
        <taxon>Eukaryota</taxon>
        <taxon>Metazoa</taxon>
        <taxon>Ecdysozoa</taxon>
        <taxon>Arthropoda</taxon>
        <taxon>Hexapoda</taxon>
        <taxon>Insecta</taxon>
        <taxon>Pterygota</taxon>
        <taxon>Neoptera</taxon>
        <taxon>Paraneoptera</taxon>
        <taxon>Hemiptera</taxon>
        <taxon>Sternorrhyncha</taxon>
        <taxon>Aphidomorpha</taxon>
        <taxon>Aphidoidea</taxon>
        <taxon>Aphididae</taxon>
        <taxon>Sipha</taxon>
    </lineage>
</organism>
<dbReference type="OrthoDB" id="1152826at2759"/>
<feature type="active site" description="Nucleophile" evidence="9">
    <location>
        <position position="172"/>
    </location>
</feature>
<evidence type="ECO:0000259" key="14">
    <source>
        <dbReference type="SMART" id="SM00846"/>
    </source>
</evidence>
<keyword evidence="7" id="KW-0324">Glycolysis</keyword>
<accession>A0A8B8F4M6</accession>
<evidence type="ECO:0000256" key="13">
    <source>
        <dbReference type="RuleBase" id="RU000397"/>
    </source>
</evidence>
<dbReference type="Gene3D" id="3.40.50.720">
    <property type="entry name" value="NAD(P)-binding Rossmann-like Domain"/>
    <property type="match status" value="1"/>
</dbReference>
<dbReference type="SUPFAM" id="SSF51735">
    <property type="entry name" value="NAD(P)-binding Rossmann-fold domains"/>
    <property type="match status" value="1"/>
</dbReference>
<keyword evidence="6 11" id="KW-0520">NAD</keyword>
<evidence type="ECO:0000256" key="7">
    <source>
        <dbReference type="ARBA" id="ARBA00023152"/>
    </source>
</evidence>
<feature type="site" description="Activates thiol group during catalysis" evidence="12">
    <location>
        <position position="199"/>
    </location>
</feature>
<keyword evidence="15" id="KW-1185">Reference proteome</keyword>
<dbReference type="AlphaFoldDB" id="A0A8B8F4M6"/>
<dbReference type="InterPro" id="IPR036291">
    <property type="entry name" value="NAD(P)-bd_dom_sf"/>
</dbReference>
<keyword evidence="11" id="KW-0547">Nucleotide-binding</keyword>
<dbReference type="PIRSF" id="PIRSF000149">
    <property type="entry name" value="GAP_DH"/>
    <property type="match status" value="1"/>
</dbReference>
<evidence type="ECO:0000313" key="16">
    <source>
        <dbReference type="RefSeq" id="XP_025405262.1"/>
    </source>
</evidence>
<feature type="binding site" evidence="10">
    <location>
        <begin position="225"/>
        <end position="226"/>
    </location>
    <ligand>
        <name>D-glyceraldehyde 3-phosphate</name>
        <dbReference type="ChEBI" id="CHEBI:59776"/>
    </ligand>
</feature>
<dbReference type="Pfam" id="PF02800">
    <property type="entry name" value="Gp_dh_C"/>
    <property type="match status" value="1"/>
</dbReference>
<evidence type="ECO:0000256" key="9">
    <source>
        <dbReference type="PIRSR" id="PIRSR000149-1"/>
    </source>
</evidence>
<dbReference type="Gene3D" id="3.30.360.10">
    <property type="entry name" value="Dihydrodipicolinate Reductase, domain 2"/>
    <property type="match status" value="1"/>
</dbReference>
<comment type="pathway">
    <text evidence="1">Carbohydrate degradation; glycolysis; pyruvate from D-glyceraldehyde 3-phosphate: step 1/5.</text>
</comment>
<feature type="binding site" evidence="11">
    <location>
        <position position="329"/>
    </location>
    <ligand>
        <name>NAD(+)</name>
        <dbReference type="ChEBI" id="CHEBI:57540"/>
    </ligand>
</feature>
<dbReference type="Proteomes" id="UP000694846">
    <property type="component" value="Unplaced"/>
</dbReference>
<evidence type="ECO:0000256" key="10">
    <source>
        <dbReference type="PIRSR" id="PIRSR000149-2"/>
    </source>
</evidence>
<dbReference type="InterPro" id="IPR020831">
    <property type="entry name" value="GlycerAld/Erythrose_P_DH"/>
</dbReference>
<feature type="domain" description="Glyceraldehyde 3-phosphate dehydrogenase NAD(P) binding" evidence="14">
    <location>
        <begin position="25"/>
        <end position="172"/>
    </location>
</feature>
<dbReference type="InterPro" id="IPR020828">
    <property type="entry name" value="GlycerAld_3-P_DH_NAD(P)-bd"/>
</dbReference>
<dbReference type="EC" id="1.2.1.12" evidence="4"/>
<dbReference type="CDD" id="cd05214">
    <property type="entry name" value="GAPDH_I_N"/>
    <property type="match status" value="1"/>
</dbReference>
<evidence type="ECO:0000256" key="4">
    <source>
        <dbReference type="ARBA" id="ARBA00013119"/>
    </source>
</evidence>
<keyword evidence="5" id="KW-0560">Oxidoreductase</keyword>
<evidence type="ECO:0000256" key="11">
    <source>
        <dbReference type="PIRSR" id="PIRSR000149-3"/>
    </source>
</evidence>
<dbReference type="Pfam" id="PF00044">
    <property type="entry name" value="Gp_dh_N"/>
    <property type="match status" value="1"/>
</dbReference>
<dbReference type="SUPFAM" id="SSF55347">
    <property type="entry name" value="Glyceraldehyde-3-phosphate dehydrogenase-like, C-terminal domain"/>
    <property type="match status" value="1"/>
</dbReference>
<dbReference type="GO" id="GO:0006096">
    <property type="term" value="P:glycolytic process"/>
    <property type="evidence" value="ECO:0007669"/>
    <property type="project" value="UniProtKB-KW"/>
</dbReference>
<comment type="similarity">
    <text evidence="2 13">Belongs to the glyceraldehyde-3-phosphate dehydrogenase family.</text>
</comment>
<evidence type="ECO:0000256" key="1">
    <source>
        <dbReference type="ARBA" id="ARBA00004869"/>
    </source>
</evidence>